<evidence type="ECO:0000313" key="3">
    <source>
        <dbReference type="Proteomes" id="UP001204142"/>
    </source>
</evidence>
<gene>
    <name evidence="2" type="ORF">NQT62_08955</name>
</gene>
<keyword evidence="1" id="KW-0812">Transmembrane</keyword>
<name>A0ABT1WJE9_9BURK</name>
<keyword evidence="3" id="KW-1185">Reference proteome</keyword>
<reference evidence="2 3" key="1">
    <citation type="submission" date="2022-07" db="EMBL/GenBank/DDBJ databases">
        <authorList>
            <person name="Xamxidin M."/>
            <person name="Wu M."/>
        </authorList>
    </citation>
    <scope>NUCLEOTIDE SEQUENCE [LARGE SCALE GENOMIC DNA]</scope>
    <source>
        <strain evidence="2 3">NBRC 111650</strain>
    </source>
</reference>
<proteinExistence type="predicted"/>
<protein>
    <recommendedName>
        <fullName evidence="4">Transmembrane protein</fullName>
    </recommendedName>
</protein>
<dbReference type="InterPro" id="IPR047798">
    <property type="entry name" value="BPSS1780-like"/>
</dbReference>
<evidence type="ECO:0000313" key="2">
    <source>
        <dbReference type="EMBL" id="MCQ8896559.1"/>
    </source>
</evidence>
<feature type="transmembrane region" description="Helical" evidence="1">
    <location>
        <begin position="152"/>
        <end position="176"/>
    </location>
</feature>
<keyword evidence="1" id="KW-1133">Transmembrane helix</keyword>
<sequence length="269" mass="29536">MATHLHICTPRQGWEWLMSGLALFRKKPSELFLLGNTYLFLLLFVGMLIPMLGPAVVTLLTPTLGFGIMLAGKMIKSGLRVSPAVLFAGLSPAHRPHLPRLFQLGFIYTACFAVIKLLAHALLGPQPMLDVSNLQKIDPAHIVQFYEYMATYLSLVALTSLPVILAFWYAPVLVVWHGMSAGQALFSSWIAVWRNKSAFLIFGMGWILLSVGFCSAVVAVFSLLGLPASLLGALNILTMAVVMSVSLATFYPTYTDVFEHDPEHIQTQA</sequence>
<feature type="transmembrane region" description="Helical" evidence="1">
    <location>
        <begin position="31"/>
        <end position="49"/>
    </location>
</feature>
<organism evidence="2 3">
    <name type="scientific">Limnobacter humi</name>
    <dbReference type="NCBI Taxonomy" id="1778671"/>
    <lineage>
        <taxon>Bacteria</taxon>
        <taxon>Pseudomonadati</taxon>
        <taxon>Pseudomonadota</taxon>
        <taxon>Betaproteobacteria</taxon>
        <taxon>Burkholderiales</taxon>
        <taxon>Burkholderiaceae</taxon>
        <taxon>Limnobacter</taxon>
    </lineage>
</organism>
<dbReference type="NCBIfam" id="NF041043">
    <property type="entry name" value="BPSS1780_fam"/>
    <property type="match status" value="1"/>
</dbReference>
<comment type="caution">
    <text evidence="2">The sequence shown here is derived from an EMBL/GenBank/DDBJ whole genome shotgun (WGS) entry which is preliminary data.</text>
</comment>
<evidence type="ECO:0000256" key="1">
    <source>
        <dbReference type="SAM" id="Phobius"/>
    </source>
</evidence>
<keyword evidence="1" id="KW-0472">Membrane</keyword>
<accession>A0ABT1WJE9</accession>
<feature type="transmembrane region" description="Helical" evidence="1">
    <location>
        <begin position="197"/>
        <end position="224"/>
    </location>
</feature>
<feature type="transmembrane region" description="Helical" evidence="1">
    <location>
        <begin position="101"/>
        <end position="123"/>
    </location>
</feature>
<dbReference type="Proteomes" id="UP001204142">
    <property type="component" value="Unassembled WGS sequence"/>
</dbReference>
<evidence type="ECO:0008006" key="4">
    <source>
        <dbReference type="Google" id="ProtNLM"/>
    </source>
</evidence>
<dbReference type="RefSeq" id="WP_256764340.1">
    <property type="nucleotide sequence ID" value="NZ_JANIGO010000002.1"/>
</dbReference>
<dbReference type="EMBL" id="JANIGO010000002">
    <property type="protein sequence ID" value="MCQ8896559.1"/>
    <property type="molecule type" value="Genomic_DNA"/>
</dbReference>
<feature type="transmembrane region" description="Helical" evidence="1">
    <location>
        <begin position="230"/>
        <end position="251"/>
    </location>
</feature>